<dbReference type="GO" id="GO:0006089">
    <property type="term" value="P:lactate metabolic process"/>
    <property type="evidence" value="ECO:0007669"/>
    <property type="project" value="UniProtKB-UniRule"/>
</dbReference>
<dbReference type="GO" id="GO:0010181">
    <property type="term" value="F:FMN binding"/>
    <property type="evidence" value="ECO:0007669"/>
    <property type="project" value="InterPro"/>
</dbReference>
<feature type="binding site" evidence="10">
    <location>
        <position position="275"/>
    </location>
    <ligand>
        <name>glyoxylate</name>
        <dbReference type="ChEBI" id="CHEBI:36655"/>
    </ligand>
</feature>
<dbReference type="InterPro" id="IPR012133">
    <property type="entry name" value="Alpha-hydoxy_acid_DH_FMN"/>
</dbReference>
<feature type="binding site" evidence="8 10">
    <location>
        <position position="127"/>
    </location>
    <ligand>
        <name>FMN</name>
        <dbReference type="ChEBI" id="CHEBI:58210"/>
    </ligand>
</feature>
<evidence type="ECO:0000313" key="12">
    <source>
        <dbReference type="EMBL" id="USP02699.1"/>
    </source>
</evidence>
<evidence type="ECO:0000256" key="1">
    <source>
        <dbReference type="ARBA" id="ARBA00001917"/>
    </source>
</evidence>
<gene>
    <name evidence="8 12" type="primary">lldD</name>
    <name evidence="12" type="ORF">LAJ60_07500</name>
</gene>
<dbReference type="HAMAP" id="MF_01559">
    <property type="entry name" value="L_lact_dehydr"/>
    <property type="match status" value="1"/>
</dbReference>
<evidence type="ECO:0000256" key="7">
    <source>
        <dbReference type="ARBA" id="ARBA00024042"/>
    </source>
</evidence>
<keyword evidence="4 8" id="KW-0288">FMN</keyword>
<feature type="binding site" evidence="10">
    <location>
        <position position="273"/>
    </location>
    <ligand>
        <name>FMN</name>
        <dbReference type="ChEBI" id="CHEBI:58210"/>
    </ligand>
</feature>
<feature type="binding site" evidence="8">
    <location>
        <position position="24"/>
    </location>
    <ligand>
        <name>substrate</name>
    </ligand>
</feature>
<feature type="binding site" evidence="8">
    <location>
        <begin position="306"/>
        <end position="330"/>
    </location>
    <ligand>
        <name>FMN</name>
        <dbReference type="ChEBI" id="CHEBI:58210"/>
    </ligand>
</feature>
<comment type="cofactor">
    <cofactor evidence="1 8">
        <name>FMN</name>
        <dbReference type="ChEBI" id="CHEBI:58210"/>
    </cofactor>
</comment>
<feature type="domain" description="FMN hydroxy acid dehydrogenase" evidence="11">
    <location>
        <begin position="1"/>
        <end position="380"/>
    </location>
</feature>
<dbReference type="PROSITE" id="PS51349">
    <property type="entry name" value="FMN_HYDROXY_ACID_DH_2"/>
    <property type="match status" value="1"/>
</dbReference>
<dbReference type="SUPFAM" id="SSF51395">
    <property type="entry name" value="FMN-linked oxidoreductases"/>
    <property type="match status" value="1"/>
</dbReference>
<evidence type="ECO:0000256" key="10">
    <source>
        <dbReference type="PIRSR" id="PIRSR000138-2"/>
    </source>
</evidence>
<feature type="binding site" evidence="8">
    <location>
        <position position="164"/>
    </location>
    <ligand>
        <name>substrate</name>
    </ligand>
</feature>
<dbReference type="FunFam" id="3.20.20.70:FF:000029">
    <property type="entry name" value="L-lactate dehydrogenase"/>
    <property type="match status" value="1"/>
</dbReference>
<dbReference type="NCBIfam" id="NF008398">
    <property type="entry name" value="PRK11197.1"/>
    <property type="match status" value="1"/>
</dbReference>
<comment type="similarity">
    <text evidence="7 8">Belongs to the FMN-dependent alpha-hydroxy acid dehydrogenase family.</text>
</comment>
<dbReference type="AlphaFoldDB" id="A0A9Q8YX48"/>
<dbReference type="PIRSF" id="PIRSF000138">
    <property type="entry name" value="Al-hdrx_acd_dh"/>
    <property type="match status" value="1"/>
</dbReference>
<evidence type="ECO:0000256" key="5">
    <source>
        <dbReference type="ARBA" id="ARBA00023002"/>
    </source>
</evidence>
<feature type="binding site" evidence="8">
    <location>
        <position position="129"/>
    </location>
    <ligand>
        <name>substrate</name>
    </ligand>
</feature>
<dbReference type="RefSeq" id="WP_078691789.1">
    <property type="nucleotide sequence ID" value="NZ_CADDYG010000007.1"/>
</dbReference>
<dbReference type="InterPro" id="IPR037396">
    <property type="entry name" value="FMN_HAD"/>
</dbReference>
<dbReference type="EC" id="1.1.-.-" evidence="8"/>
<evidence type="ECO:0000259" key="11">
    <source>
        <dbReference type="PROSITE" id="PS51349"/>
    </source>
</evidence>
<dbReference type="EMBL" id="CP083444">
    <property type="protein sequence ID" value="USP02699.1"/>
    <property type="molecule type" value="Genomic_DNA"/>
</dbReference>
<evidence type="ECO:0000256" key="8">
    <source>
        <dbReference type="HAMAP-Rule" id="MF_01559"/>
    </source>
</evidence>
<dbReference type="Gene3D" id="3.20.20.70">
    <property type="entry name" value="Aldolase class I"/>
    <property type="match status" value="1"/>
</dbReference>
<keyword evidence="2 8" id="KW-1003">Cell membrane</keyword>
<proteinExistence type="inferred from homology"/>
<feature type="binding site" evidence="10">
    <location>
        <position position="278"/>
    </location>
    <ligand>
        <name>glyoxylate</name>
        <dbReference type="ChEBI" id="CHEBI:36655"/>
    </ligand>
</feature>
<organism evidence="12 13">
    <name type="scientific">Bartonella taylorii</name>
    <dbReference type="NCBI Taxonomy" id="33046"/>
    <lineage>
        <taxon>Bacteria</taxon>
        <taxon>Pseudomonadati</taxon>
        <taxon>Pseudomonadota</taxon>
        <taxon>Alphaproteobacteria</taxon>
        <taxon>Hyphomicrobiales</taxon>
        <taxon>Bartonellaceae</taxon>
        <taxon>Bartonella</taxon>
    </lineage>
</organism>
<feature type="binding site" evidence="10">
    <location>
        <begin position="329"/>
        <end position="330"/>
    </location>
    <ligand>
        <name>FMN</name>
        <dbReference type="ChEBI" id="CHEBI:58210"/>
    </ligand>
</feature>
<protein>
    <recommendedName>
        <fullName evidence="8">L-lactate dehydrogenase</fullName>
        <ecNumber evidence="8">1.1.-.-</ecNumber>
    </recommendedName>
</protein>
<keyword evidence="5 8" id="KW-0560">Oxidoreductase</keyword>
<dbReference type="PANTHER" id="PTHR10578:SF85">
    <property type="entry name" value="L-LACTATE DEHYDROGENASE"/>
    <property type="match status" value="1"/>
</dbReference>
<keyword evidence="3 8" id="KW-0285">Flavoprotein</keyword>
<dbReference type="GO" id="GO:0004459">
    <property type="term" value="F:L-lactate dehydrogenase (NAD+) activity"/>
    <property type="evidence" value="ECO:0007669"/>
    <property type="project" value="UniProtKB-UniRule"/>
</dbReference>
<feature type="active site" description="Proton acceptor" evidence="8 9">
    <location>
        <position position="275"/>
    </location>
</feature>
<comment type="subcellular location">
    <subcellularLocation>
        <location evidence="8">Cell membrane</location>
        <topology evidence="8">Peripheral membrane protein</topology>
    </subcellularLocation>
</comment>
<evidence type="ECO:0000313" key="13">
    <source>
        <dbReference type="Proteomes" id="UP001056980"/>
    </source>
</evidence>
<comment type="function">
    <text evidence="8">Catalyzes the conversion of L-lactate to pyruvate. Is coupled to the respiratory chain.</text>
</comment>
<dbReference type="Pfam" id="PF01070">
    <property type="entry name" value="FMN_dh"/>
    <property type="match status" value="1"/>
</dbReference>
<dbReference type="GO" id="GO:0009060">
    <property type="term" value="P:aerobic respiration"/>
    <property type="evidence" value="ECO:0007669"/>
    <property type="project" value="TreeGrafter"/>
</dbReference>
<keyword evidence="6 8" id="KW-0472">Membrane</keyword>
<dbReference type="InterPro" id="IPR000262">
    <property type="entry name" value="FMN-dep_DH"/>
</dbReference>
<evidence type="ECO:0000256" key="6">
    <source>
        <dbReference type="ARBA" id="ARBA00023136"/>
    </source>
</evidence>
<dbReference type="NCBIfam" id="NF033901">
    <property type="entry name" value="L_lactate_LldD"/>
    <property type="match status" value="1"/>
</dbReference>
<dbReference type="PROSITE" id="PS00557">
    <property type="entry name" value="FMN_HYDROXY_ACID_DH_1"/>
    <property type="match status" value="1"/>
</dbReference>
<dbReference type="PANTHER" id="PTHR10578">
    <property type="entry name" value="S -2-HYDROXY-ACID OXIDASE-RELATED"/>
    <property type="match status" value="1"/>
</dbReference>
<feature type="binding site" evidence="10">
    <location>
        <begin position="77"/>
        <end position="79"/>
    </location>
    <ligand>
        <name>FMN</name>
        <dbReference type="ChEBI" id="CHEBI:58210"/>
    </ligand>
</feature>
<comment type="catalytic activity">
    <reaction evidence="8">
        <text>(S)-lactate + A = pyruvate + AH2</text>
        <dbReference type="Rhea" id="RHEA:45816"/>
        <dbReference type="ChEBI" id="CHEBI:13193"/>
        <dbReference type="ChEBI" id="CHEBI:15361"/>
        <dbReference type="ChEBI" id="CHEBI:16651"/>
        <dbReference type="ChEBI" id="CHEBI:17499"/>
    </reaction>
</comment>
<dbReference type="InterPro" id="IPR013785">
    <property type="entry name" value="Aldolase_TIM"/>
</dbReference>
<evidence type="ECO:0000256" key="4">
    <source>
        <dbReference type="ARBA" id="ARBA00022643"/>
    </source>
</evidence>
<feature type="binding site" evidence="10">
    <location>
        <position position="24"/>
    </location>
    <ligand>
        <name>glyoxylate</name>
        <dbReference type="ChEBI" id="CHEBI:36655"/>
    </ligand>
</feature>
<feature type="binding site" evidence="10">
    <location>
        <begin position="306"/>
        <end position="310"/>
    </location>
    <ligand>
        <name>FMN</name>
        <dbReference type="ChEBI" id="CHEBI:58210"/>
    </ligand>
</feature>
<dbReference type="CDD" id="cd02809">
    <property type="entry name" value="alpha_hydroxyacid_oxid_FMN"/>
    <property type="match status" value="1"/>
</dbReference>
<evidence type="ECO:0000256" key="9">
    <source>
        <dbReference type="PIRSR" id="PIRSR000138-1"/>
    </source>
</evidence>
<reference evidence="12" key="1">
    <citation type="journal article" date="2022" name="Proc. Natl. Acad. Sci. U.S.A.">
        <title>Identification of the Bartonella autotransporter CFA as a protective antigen and hypervariable target of neutralizing antibodies in mice.</title>
        <authorList>
            <person name="Siewert L.K."/>
            <person name="Korotaev A."/>
            <person name="Sedzicki J."/>
            <person name="Fromm K."/>
            <person name="Pinschewer D.D."/>
            <person name="Dehio C."/>
        </authorList>
    </citation>
    <scope>NUCLEOTIDE SEQUENCE</scope>
    <source>
        <strain evidence="12">IBS296</strain>
    </source>
</reference>
<dbReference type="InterPro" id="IPR008259">
    <property type="entry name" value="FMN_hydac_DH_AS"/>
</dbReference>
<evidence type="ECO:0000256" key="2">
    <source>
        <dbReference type="ARBA" id="ARBA00022475"/>
    </source>
</evidence>
<feature type="binding site" evidence="10">
    <location>
        <position position="164"/>
    </location>
    <ligand>
        <name>glyoxylate</name>
        <dbReference type="ChEBI" id="CHEBI:36655"/>
    </ligand>
</feature>
<feature type="binding site" evidence="8 10">
    <location>
        <position position="106"/>
    </location>
    <ligand>
        <name>FMN</name>
        <dbReference type="ChEBI" id="CHEBI:58210"/>
    </ligand>
</feature>
<evidence type="ECO:0000256" key="3">
    <source>
        <dbReference type="ARBA" id="ARBA00022630"/>
    </source>
</evidence>
<dbReference type="InterPro" id="IPR020920">
    <property type="entry name" value="LldD"/>
</dbReference>
<name>A0A9Q8YX48_BARTA</name>
<sequence>MIISSTLDYRKAAKRRLPPFLFHYIDGGAYAEETLRRNCTDLQALALRQRILREVGEVDLSTKLFDQTLNLPIILAPVGLTGMYARRGEVQAARAAIAKGIPFTLSSVSVCPIAEVQKAVGSAFWFQLYVLKDRGFMRDALERAWASGVRTLVFTVDMPVPGARYRDAHSGMSGPYAGLRRILQAFTHPYWAWNVGIMGRPHDLGNVSTYLKKKIALDDYVGWLGANFDPSIGWSDLQWIRDFWKGKMILKGILDPEDAREAVRFGADGLVVSNHGGRQLDGVLSTARALPAIAEVVKGDLAILVDSGVRSGLDVVRMIAQGADAVMIGRAFVYALATAGEKGVAHLLDLFANEMRVAMTLTGAQTVKEITRESLVNTDALQS</sequence>
<dbReference type="Proteomes" id="UP001056980">
    <property type="component" value="Chromosome"/>
</dbReference>
<accession>A0A9Q8YX48</accession>
<feature type="binding site" evidence="8 10">
    <location>
        <position position="251"/>
    </location>
    <ligand>
        <name>FMN</name>
        <dbReference type="ChEBI" id="CHEBI:58210"/>
    </ligand>
</feature>
<feature type="binding site" evidence="8 10">
    <location>
        <position position="155"/>
    </location>
    <ligand>
        <name>FMN</name>
        <dbReference type="ChEBI" id="CHEBI:58210"/>
    </ligand>
</feature>
<dbReference type="KEGG" id="btay:LAJ60_07500"/>
<dbReference type="GO" id="GO:0005886">
    <property type="term" value="C:plasma membrane"/>
    <property type="evidence" value="ECO:0007669"/>
    <property type="project" value="UniProtKB-SubCell"/>
</dbReference>
<feature type="binding site" evidence="8">
    <location>
        <position position="278"/>
    </location>
    <ligand>
        <name>substrate</name>
    </ligand>
</feature>
<feature type="binding site" evidence="10">
    <location>
        <position position="129"/>
    </location>
    <ligand>
        <name>glyoxylate</name>
        <dbReference type="ChEBI" id="CHEBI:36655"/>
    </ligand>
</feature>